<dbReference type="Gene3D" id="3.40.50.1820">
    <property type="entry name" value="alpha/beta hydrolase"/>
    <property type="match status" value="1"/>
</dbReference>
<comment type="function">
    <text evidence="7">Epoxide hydrolase involved in the biosynthesis of cucurbitacin and mogroside tetracyclic triterpene natural products (e.g. siamenoside I and mogrosides IV, V and VI). Cucurbitacins have cytotoxic properties and exhibit deterrent taste as a defense barrier against herbivores. Mogrosides are nonsugar highly oxygenated compounds used as high-intensity zero-calorie sweeteners; they also possess pharmacological properties such as regulating immunity, lowering blood sugar and lipid levels, protecting the liver, and acting as antioxidants and antitumor agents. Catalyzes the hydrolysis of aromatic epoxide-containing substrates, such as the conversion of 24,25-epoxycucurbitadienol to 24,25-dihydroxycucurbitadienol.</text>
</comment>
<dbReference type="InterPro" id="IPR000073">
    <property type="entry name" value="AB_hydrolase_1"/>
</dbReference>
<comment type="subunit">
    <text evidence="2">Homodimer.</text>
</comment>
<dbReference type="PRINTS" id="PR00111">
    <property type="entry name" value="ABHYDROLASE"/>
</dbReference>
<comment type="similarity">
    <text evidence="5">Belongs to the AB hydrolase superfamily. Epoxide hydrolase family.</text>
</comment>
<dbReference type="AlphaFoldDB" id="A0A1J7G4I0"/>
<comment type="catalytic activity">
    <reaction evidence="8">
        <text>(24S)-24,25-epoxycucurbitadienol + H2O = (24R)-24,25-dihydroxycucurbitadienol</text>
        <dbReference type="Rhea" id="RHEA:81855"/>
        <dbReference type="ChEBI" id="CHEBI:15377"/>
        <dbReference type="ChEBI" id="CHEBI:229949"/>
        <dbReference type="ChEBI" id="CHEBI:229950"/>
    </reaction>
    <physiologicalReaction direction="left-to-right" evidence="8">
        <dbReference type="Rhea" id="RHEA:81856"/>
    </physiologicalReaction>
</comment>
<evidence type="ECO:0000259" key="9">
    <source>
        <dbReference type="Pfam" id="PF00561"/>
    </source>
</evidence>
<dbReference type="InterPro" id="IPR000639">
    <property type="entry name" value="Epox_hydrolase-like"/>
</dbReference>
<evidence type="ECO:0000256" key="3">
    <source>
        <dbReference type="ARBA" id="ARBA00013006"/>
    </source>
</evidence>
<proteinExistence type="inferred from homology"/>
<evidence type="ECO:0000256" key="7">
    <source>
        <dbReference type="ARBA" id="ARBA00058358"/>
    </source>
</evidence>
<reference evidence="10 11" key="1">
    <citation type="journal article" date="2017" name="Plant Biotechnol. J.">
        <title>A comprehensive draft genome sequence for lupin (Lupinus angustifolius), an emerging health food: insights into plant-microbe interactions and legume evolution.</title>
        <authorList>
            <person name="Hane J.K."/>
            <person name="Ming Y."/>
            <person name="Kamphuis L.G."/>
            <person name="Nelson M.N."/>
            <person name="Garg G."/>
            <person name="Atkins C.A."/>
            <person name="Bayer P.E."/>
            <person name="Bravo A."/>
            <person name="Bringans S."/>
            <person name="Cannon S."/>
            <person name="Edwards D."/>
            <person name="Foley R."/>
            <person name="Gao L.L."/>
            <person name="Harrison M.J."/>
            <person name="Huang W."/>
            <person name="Hurgobin B."/>
            <person name="Li S."/>
            <person name="Liu C.W."/>
            <person name="McGrath A."/>
            <person name="Morahan G."/>
            <person name="Murray J."/>
            <person name="Weller J."/>
            <person name="Jian J."/>
            <person name="Singh K.B."/>
        </authorList>
    </citation>
    <scope>NUCLEOTIDE SEQUENCE [LARGE SCALE GENOMIC DNA]</scope>
    <source>
        <strain evidence="11">cv. Tanjil</strain>
        <tissue evidence="10">Whole plant</tissue>
    </source>
</reference>
<dbReference type="PANTHER" id="PTHR43329">
    <property type="entry name" value="EPOXIDE HYDROLASE"/>
    <property type="match status" value="1"/>
</dbReference>
<protein>
    <recommendedName>
        <fullName evidence="3">soluble epoxide hydrolase</fullName>
        <ecNumber evidence="3">3.3.2.10</ecNumber>
    </recommendedName>
</protein>
<keyword evidence="4" id="KW-0378">Hydrolase</keyword>
<dbReference type="PRINTS" id="PR00412">
    <property type="entry name" value="EPOXHYDRLASE"/>
</dbReference>
<evidence type="ECO:0000256" key="1">
    <source>
        <dbReference type="ARBA" id="ARBA00004721"/>
    </source>
</evidence>
<dbReference type="EC" id="3.3.2.10" evidence="3"/>
<accession>A0A1J7G4I0</accession>
<dbReference type="Proteomes" id="UP000188354">
    <property type="component" value="Chromosome LG16"/>
</dbReference>
<name>A0A1J7G4I0_LUPAN</name>
<dbReference type="SUPFAM" id="SSF53474">
    <property type="entry name" value="alpha/beta-Hydrolases"/>
    <property type="match status" value="1"/>
</dbReference>
<dbReference type="STRING" id="3871.A0A1J7G4I0"/>
<dbReference type="GO" id="GO:0004301">
    <property type="term" value="F:epoxide hydrolase activity"/>
    <property type="evidence" value="ECO:0007669"/>
    <property type="project" value="UniProtKB-EC"/>
</dbReference>
<dbReference type="KEGG" id="lang:109329607"/>
<dbReference type="EMBL" id="CM007376">
    <property type="protein sequence ID" value="OIV95379.1"/>
    <property type="molecule type" value="Genomic_DNA"/>
</dbReference>
<comment type="pathway">
    <text evidence="1">Secondary metabolite biosynthesis; terpenoid biosynthesis.</text>
</comment>
<dbReference type="Gramene" id="OIV95379">
    <property type="protein sequence ID" value="OIV95379"/>
    <property type="gene ID" value="TanjilG_14533"/>
</dbReference>
<evidence type="ECO:0000256" key="4">
    <source>
        <dbReference type="ARBA" id="ARBA00022801"/>
    </source>
</evidence>
<feature type="domain" description="AB hydrolase-1" evidence="9">
    <location>
        <begin position="25"/>
        <end position="131"/>
    </location>
</feature>
<evidence type="ECO:0000313" key="10">
    <source>
        <dbReference type="EMBL" id="OIV95379.1"/>
    </source>
</evidence>
<dbReference type="FunFam" id="3.40.50.1820:FF:000161">
    <property type="entry name" value="Epoxide hydrolase"/>
    <property type="match status" value="1"/>
</dbReference>
<sequence length="321" mass="35977">MEKIEHTTVATNGIKMHVASIGSGPVILFLHGFPELWYSWRHQLLSLSALGYRAIAPDLRGYGDTDAPPSASSYSAVHIVGDVVGLLDALGIEQVFLVGHDWGASIAWYVSLLRPDRVKALVNLSVTFRPRNPRRKPVESLRALMGDDYYMCRFQKPGEAEEEFARVGTAKILKTFLTLRDPRPLRVPKEIGFEGLANISNTLPSWLSEEDINYYASKFDQKGFTGGLNYYRALDLTWEVTAPWTGVQIKVPVKFIVGDLDITYNTPGVKEYIHGGGFKRDVPYLQELVVMEGVGHFINEEKPAEISAHIYDFIKKFKSAL</sequence>
<dbReference type="Pfam" id="PF00561">
    <property type="entry name" value="Abhydrolase_1"/>
    <property type="match status" value="1"/>
</dbReference>
<evidence type="ECO:0000313" key="11">
    <source>
        <dbReference type="Proteomes" id="UP000188354"/>
    </source>
</evidence>
<gene>
    <name evidence="10" type="ORF">TanjilG_14533</name>
</gene>
<dbReference type="OMA" id="GSINWYR"/>
<comment type="catalytic activity">
    <reaction evidence="6">
        <text>an epoxide + H2O = an ethanediol</text>
        <dbReference type="Rhea" id="RHEA:19037"/>
        <dbReference type="ChEBI" id="CHEBI:15377"/>
        <dbReference type="ChEBI" id="CHEBI:32955"/>
        <dbReference type="ChEBI" id="CHEBI:140594"/>
        <dbReference type="EC" id="3.3.2.10"/>
    </reaction>
    <physiologicalReaction direction="left-to-right" evidence="6">
        <dbReference type="Rhea" id="RHEA:19038"/>
    </physiologicalReaction>
</comment>
<evidence type="ECO:0000256" key="5">
    <source>
        <dbReference type="ARBA" id="ARBA00038334"/>
    </source>
</evidence>
<organism evidence="10 11">
    <name type="scientific">Lupinus angustifolius</name>
    <name type="common">Narrow-leaved blue lupine</name>
    <dbReference type="NCBI Taxonomy" id="3871"/>
    <lineage>
        <taxon>Eukaryota</taxon>
        <taxon>Viridiplantae</taxon>
        <taxon>Streptophyta</taxon>
        <taxon>Embryophyta</taxon>
        <taxon>Tracheophyta</taxon>
        <taxon>Spermatophyta</taxon>
        <taxon>Magnoliopsida</taxon>
        <taxon>eudicotyledons</taxon>
        <taxon>Gunneridae</taxon>
        <taxon>Pentapetalae</taxon>
        <taxon>rosids</taxon>
        <taxon>fabids</taxon>
        <taxon>Fabales</taxon>
        <taxon>Fabaceae</taxon>
        <taxon>Papilionoideae</taxon>
        <taxon>50 kb inversion clade</taxon>
        <taxon>genistoids sensu lato</taxon>
        <taxon>core genistoids</taxon>
        <taxon>Genisteae</taxon>
        <taxon>Lupinus</taxon>
    </lineage>
</organism>
<evidence type="ECO:0000256" key="6">
    <source>
        <dbReference type="ARBA" id="ARBA00051067"/>
    </source>
</evidence>
<evidence type="ECO:0000256" key="2">
    <source>
        <dbReference type="ARBA" id="ARBA00011738"/>
    </source>
</evidence>
<dbReference type="InterPro" id="IPR029058">
    <property type="entry name" value="AB_hydrolase_fold"/>
</dbReference>
<keyword evidence="11" id="KW-1185">Reference proteome</keyword>
<evidence type="ECO:0000256" key="8">
    <source>
        <dbReference type="ARBA" id="ARBA00093212"/>
    </source>
</evidence>